<evidence type="ECO:0000313" key="3">
    <source>
        <dbReference type="Proteomes" id="UP000677228"/>
    </source>
</evidence>
<evidence type="ECO:0000313" key="1">
    <source>
        <dbReference type="EMBL" id="CAF1668215.1"/>
    </source>
</evidence>
<dbReference type="Proteomes" id="UP000682733">
    <property type="component" value="Unassembled WGS sequence"/>
</dbReference>
<sequence>MHFIYGIPICPLCPLYSEKSISDTQDNDDRRTLEKITLFSKKLRGRFTKTTNIDEHEGTDEEFDEISLDIEEPVSNLLKKKCT</sequence>
<gene>
    <name evidence="1" type="ORF">OVA965_LOCUS45592</name>
    <name evidence="2" type="ORF">TMI583_LOCUS49235</name>
</gene>
<dbReference type="EMBL" id="CAJOBA010105994">
    <property type="protein sequence ID" value="CAF4537350.1"/>
    <property type="molecule type" value="Genomic_DNA"/>
</dbReference>
<dbReference type="EMBL" id="CAJNOK010073275">
    <property type="protein sequence ID" value="CAF1668215.1"/>
    <property type="molecule type" value="Genomic_DNA"/>
</dbReference>
<organism evidence="1 3">
    <name type="scientific">Didymodactylos carnosus</name>
    <dbReference type="NCBI Taxonomy" id="1234261"/>
    <lineage>
        <taxon>Eukaryota</taxon>
        <taxon>Metazoa</taxon>
        <taxon>Spiralia</taxon>
        <taxon>Gnathifera</taxon>
        <taxon>Rotifera</taxon>
        <taxon>Eurotatoria</taxon>
        <taxon>Bdelloidea</taxon>
        <taxon>Philodinida</taxon>
        <taxon>Philodinidae</taxon>
        <taxon>Didymodactylos</taxon>
    </lineage>
</organism>
<dbReference type="AlphaFoldDB" id="A0A8S2GAU2"/>
<comment type="caution">
    <text evidence="1">The sequence shown here is derived from an EMBL/GenBank/DDBJ whole genome shotgun (WGS) entry which is preliminary data.</text>
</comment>
<dbReference type="Proteomes" id="UP000677228">
    <property type="component" value="Unassembled WGS sequence"/>
</dbReference>
<reference evidence="1" key="1">
    <citation type="submission" date="2021-02" db="EMBL/GenBank/DDBJ databases">
        <authorList>
            <person name="Nowell W R."/>
        </authorList>
    </citation>
    <scope>NUCLEOTIDE SEQUENCE</scope>
</reference>
<accession>A0A8S2GAU2</accession>
<evidence type="ECO:0000313" key="2">
    <source>
        <dbReference type="EMBL" id="CAF4537350.1"/>
    </source>
</evidence>
<name>A0A8S2GAU2_9BILA</name>
<proteinExistence type="predicted"/>
<protein>
    <submittedName>
        <fullName evidence="1">Uncharacterized protein</fullName>
    </submittedName>
</protein>